<evidence type="ECO:0000313" key="2">
    <source>
        <dbReference type="Proteomes" id="UP000018719"/>
    </source>
</evidence>
<comment type="caution">
    <text evidence="1">The sequence shown here is derived from an EMBL/GenBank/DDBJ whole genome shotgun (WGS) entry which is preliminary data.</text>
</comment>
<proteinExistence type="predicted"/>
<name>V6HJI6_9LEPT</name>
<organism evidence="1 2">
    <name type="scientific">Leptospira inadai serovar Lyme str. 10</name>
    <dbReference type="NCBI Taxonomy" id="1049790"/>
    <lineage>
        <taxon>Bacteria</taxon>
        <taxon>Pseudomonadati</taxon>
        <taxon>Spirochaetota</taxon>
        <taxon>Spirochaetia</taxon>
        <taxon>Leptospirales</taxon>
        <taxon>Leptospiraceae</taxon>
        <taxon>Leptospira</taxon>
    </lineage>
</organism>
<reference evidence="1 2" key="1">
    <citation type="submission" date="2013-05" db="EMBL/GenBank/DDBJ databases">
        <authorList>
            <person name="Harkins D.M."/>
            <person name="Durkin A.S."/>
            <person name="Brinkac L.M."/>
            <person name="Haft D.H."/>
            <person name="Selengut J.D."/>
            <person name="Sanka R."/>
            <person name="DePew J."/>
            <person name="Purushe J."/>
            <person name="Hartskeerl R.A."/>
            <person name="Ahmed A."/>
            <person name="van der Linden H."/>
            <person name="Goris M.G.A."/>
            <person name="Vinetz J.M."/>
            <person name="Sutton G.G."/>
            <person name="Nierman W.C."/>
            <person name="Fouts D.E."/>
        </authorList>
    </citation>
    <scope>NUCLEOTIDE SEQUENCE [LARGE SCALE GENOMIC DNA]</scope>
    <source>
        <strain evidence="1 2">10</strain>
    </source>
</reference>
<dbReference type="AlphaFoldDB" id="V6HJI6"/>
<dbReference type="EMBL" id="AHMM02000016">
    <property type="protein sequence ID" value="EQA37035.1"/>
    <property type="molecule type" value="Genomic_DNA"/>
</dbReference>
<dbReference type="STRING" id="1049790.LEP1GSC047_0725"/>
<sequence>MPSVTNLELSVRNSSIAEGGWEKLAIGKQKNGFTTIFCEVPRFGKELMILSCLSEWVS</sequence>
<evidence type="ECO:0000313" key="1">
    <source>
        <dbReference type="EMBL" id="EQA37035.1"/>
    </source>
</evidence>
<accession>V6HJI6</accession>
<dbReference type="Proteomes" id="UP000018719">
    <property type="component" value="Unassembled WGS sequence"/>
</dbReference>
<gene>
    <name evidence="1" type="ORF">LEP1GSC047_0725</name>
</gene>
<protein>
    <submittedName>
        <fullName evidence="1">Uncharacterized protein</fullName>
    </submittedName>
</protein>